<feature type="transmembrane region" description="Helical" evidence="8">
    <location>
        <begin position="386"/>
        <end position="406"/>
    </location>
</feature>
<feature type="transmembrane region" description="Helical" evidence="8">
    <location>
        <begin position="321"/>
        <end position="347"/>
    </location>
</feature>
<gene>
    <name evidence="9" type="ORF">GQE99_04785</name>
</gene>
<evidence type="ECO:0000256" key="3">
    <source>
        <dbReference type="ARBA" id="ARBA00022679"/>
    </source>
</evidence>
<feature type="transmembrane region" description="Helical" evidence="8">
    <location>
        <begin position="79"/>
        <end position="97"/>
    </location>
</feature>
<feature type="transmembrane region" description="Helical" evidence="8">
    <location>
        <begin position="213"/>
        <end position="235"/>
    </location>
</feature>
<dbReference type="AlphaFoldDB" id="A0A845M3L9"/>
<feature type="transmembrane region" description="Helical" evidence="8">
    <location>
        <begin position="359"/>
        <end position="380"/>
    </location>
</feature>
<dbReference type="GO" id="GO:0016758">
    <property type="term" value="F:hexosyltransferase activity"/>
    <property type="evidence" value="ECO:0007669"/>
    <property type="project" value="InterPro"/>
</dbReference>
<keyword evidence="2" id="KW-1003">Cell membrane</keyword>
<reference evidence="9 10" key="1">
    <citation type="submission" date="2019-12" db="EMBL/GenBank/DDBJ databases">
        <title>Maritimibacter sp. nov. sp. isolated from sea sand.</title>
        <authorList>
            <person name="Kim J."/>
            <person name="Jeong S.E."/>
            <person name="Jung H.S."/>
            <person name="Jeon C.O."/>
        </authorList>
    </citation>
    <scope>NUCLEOTIDE SEQUENCE [LARGE SCALE GENOMIC DNA]</scope>
    <source>
        <strain evidence="9 10">DP07</strain>
    </source>
</reference>
<evidence type="ECO:0000256" key="2">
    <source>
        <dbReference type="ARBA" id="ARBA00022475"/>
    </source>
</evidence>
<comment type="similarity">
    <text evidence="7">Belongs to the glycosyltransferase 87 family.</text>
</comment>
<comment type="subcellular location">
    <subcellularLocation>
        <location evidence="1">Cell membrane</location>
        <topology evidence="1">Multi-pass membrane protein</topology>
    </subcellularLocation>
</comment>
<feature type="transmembrane region" description="Helical" evidence="8">
    <location>
        <begin position="7"/>
        <end position="24"/>
    </location>
</feature>
<evidence type="ECO:0000256" key="1">
    <source>
        <dbReference type="ARBA" id="ARBA00004651"/>
    </source>
</evidence>
<dbReference type="Proteomes" id="UP000467322">
    <property type="component" value="Unassembled WGS sequence"/>
</dbReference>
<dbReference type="InterPro" id="IPR018584">
    <property type="entry name" value="GT87"/>
</dbReference>
<accession>A0A845M3L9</accession>
<organism evidence="9 10">
    <name type="scientific">Maritimibacter harenae</name>
    <dbReference type="NCBI Taxonomy" id="2606218"/>
    <lineage>
        <taxon>Bacteria</taxon>
        <taxon>Pseudomonadati</taxon>
        <taxon>Pseudomonadota</taxon>
        <taxon>Alphaproteobacteria</taxon>
        <taxon>Rhodobacterales</taxon>
        <taxon>Roseobacteraceae</taxon>
        <taxon>Maritimibacter</taxon>
    </lineage>
</organism>
<evidence type="ECO:0000256" key="4">
    <source>
        <dbReference type="ARBA" id="ARBA00022692"/>
    </source>
</evidence>
<keyword evidence="4 8" id="KW-0812">Transmembrane</keyword>
<feature type="transmembrane region" description="Helical" evidence="8">
    <location>
        <begin position="288"/>
        <end position="309"/>
    </location>
</feature>
<evidence type="ECO:0000313" key="9">
    <source>
        <dbReference type="EMBL" id="MZR12327.1"/>
    </source>
</evidence>
<feature type="transmembrane region" description="Helical" evidence="8">
    <location>
        <begin position="162"/>
        <end position="179"/>
    </location>
</feature>
<keyword evidence="3" id="KW-0808">Transferase</keyword>
<keyword evidence="6 8" id="KW-0472">Membrane</keyword>
<proteinExistence type="inferred from homology"/>
<evidence type="ECO:0000313" key="10">
    <source>
        <dbReference type="Proteomes" id="UP000467322"/>
    </source>
</evidence>
<keyword evidence="5 8" id="KW-1133">Transmembrane helix</keyword>
<evidence type="ECO:0000256" key="5">
    <source>
        <dbReference type="ARBA" id="ARBA00022989"/>
    </source>
</evidence>
<dbReference type="RefSeq" id="WP_161350447.1">
    <property type="nucleotide sequence ID" value="NZ_WTUX01000010.1"/>
</dbReference>
<dbReference type="Pfam" id="PF09594">
    <property type="entry name" value="GT87"/>
    <property type="match status" value="1"/>
</dbReference>
<protein>
    <submittedName>
        <fullName evidence="9">DUF2029 domain-containing protein</fullName>
    </submittedName>
</protein>
<keyword evidence="10" id="KW-1185">Reference proteome</keyword>
<evidence type="ECO:0000256" key="6">
    <source>
        <dbReference type="ARBA" id="ARBA00023136"/>
    </source>
</evidence>
<evidence type="ECO:0000256" key="7">
    <source>
        <dbReference type="ARBA" id="ARBA00024033"/>
    </source>
</evidence>
<sequence length="414" mass="44962">MTRQAPIAILIAAIWAAVTLYLNYGTWKLDLTALYYAARSWDAGLTDLLYDPGPLTYLVTPPRAWTDWALAEGWADPTFTPYLYPPLIAVALAPVAAHVSAAAFFNGAVVAFAAATVWMVWLSWRLLDVRRLGPAAWAAVSFLLLIATAPGYMSFWFGQPQILVSAITLAAFVALARGHDLRAGALLALAAAAKLSPALLVVIFVMERRWRALGWFACVGGALGLASLLLAGWPLHAEMLTKLALIEERVLLSHIVVTLELVLYQLGELAAGGGFFDIKTARMVMEPAWITWTVRGFLVAATLATWWLTRGLSDRPRIWTRLLAMLLITLLANPLGWVHYLILPIAMMPGLFELIDRRAATLATAAFVLPLSLPVFMAVADVPYGSSIQLGLYLAACLALLGVLAARARHGPDH</sequence>
<dbReference type="EMBL" id="WTUX01000010">
    <property type="protein sequence ID" value="MZR12327.1"/>
    <property type="molecule type" value="Genomic_DNA"/>
</dbReference>
<name>A0A845M3L9_9RHOB</name>
<dbReference type="GO" id="GO:0005886">
    <property type="term" value="C:plasma membrane"/>
    <property type="evidence" value="ECO:0007669"/>
    <property type="project" value="UniProtKB-SubCell"/>
</dbReference>
<feature type="transmembrane region" description="Helical" evidence="8">
    <location>
        <begin position="185"/>
        <end position="206"/>
    </location>
</feature>
<feature type="transmembrane region" description="Helical" evidence="8">
    <location>
        <begin position="136"/>
        <end position="155"/>
    </location>
</feature>
<comment type="caution">
    <text evidence="9">The sequence shown here is derived from an EMBL/GenBank/DDBJ whole genome shotgun (WGS) entry which is preliminary data.</text>
</comment>
<feature type="transmembrane region" description="Helical" evidence="8">
    <location>
        <begin position="104"/>
        <end position="124"/>
    </location>
</feature>
<feature type="transmembrane region" description="Helical" evidence="8">
    <location>
        <begin position="255"/>
        <end position="276"/>
    </location>
</feature>
<evidence type="ECO:0000256" key="8">
    <source>
        <dbReference type="SAM" id="Phobius"/>
    </source>
</evidence>